<evidence type="ECO:0000256" key="1">
    <source>
        <dbReference type="ARBA" id="ARBA00010515"/>
    </source>
</evidence>
<dbReference type="EMBL" id="CADCTL010000174">
    <property type="protein sequence ID" value="CAA9258818.1"/>
    <property type="molecule type" value="Genomic_DNA"/>
</dbReference>
<sequence>MPLDPEAQRVIALIREIGRPALHTLPPEEARQAYTGSRTVLQPDPPEVADVENLTCPGPAGPIRLRRYRGAGTEAEAALPCLLFMHGGGWVIGDLESHDQVCRALANYARCCVVAVDYRLAPEHKFPAAVEDSAAALRFVASEAARLRIDPARIAVGGDSAGGNLAAALALMGRDGAVPLPGFQMLLYPAVDLGGTRPAHQRFVDGYPLVTVTMRWFIDHYLAEPAQAHDWRGSPLRAASLSGTPPAYVMTAGHDPLVDEGIAYARRLEEEDVRVTHVHMTDQMHGFLTMGRFISASDLALRQAAAALVHHWAREG</sequence>
<reference evidence="4" key="1">
    <citation type="submission" date="2020-02" db="EMBL/GenBank/DDBJ databases">
        <authorList>
            <person name="Meier V. D."/>
        </authorList>
    </citation>
    <scope>NUCLEOTIDE SEQUENCE</scope>
    <source>
        <strain evidence="4">AVDCRST_MAG04</strain>
    </source>
</reference>
<dbReference type="InterPro" id="IPR002168">
    <property type="entry name" value="Lipase_GDXG_HIS_AS"/>
</dbReference>
<accession>A0A6J4ISF9</accession>
<dbReference type="FunFam" id="3.40.50.1820:FF:000089">
    <property type="entry name" value="Alpha/beta hydrolase"/>
    <property type="match status" value="1"/>
</dbReference>
<name>A0A6J4ISF9_9PROT</name>
<dbReference type="SUPFAM" id="SSF53474">
    <property type="entry name" value="alpha/beta-Hydrolases"/>
    <property type="match status" value="1"/>
</dbReference>
<dbReference type="Pfam" id="PF07859">
    <property type="entry name" value="Abhydrolase_3"/>
    <property type="match status" value="1"/>
</dbReference>
<organism evidence="4">
    <name type="scientific">uncultured Acetobacteraceae bacterium</name>
    <dbReference type="NCBI Taxonomy" id="169975"/>
    <lineage>
        <taxon>Bacteria</taxon>
        <taxon>Pseudomonadati</taxon>
        <taxon>Pseudomonadota</taxon>
        <taxon>Alphaproteobacteria</taxon>
        <taxon>Acetobacterales</taxon>
        <taxon>Acetobacteraceae</taxon>
        <taxon>environmental samples</taxon>
    </lineage>
</organism>
<gene>
    <name evidence="4" type="ORF">AVDCRST_MAG04-2466</name>
</gene>
<dbReference type="PROSITE" id="PS01173">
    <property type="entry name" value="LIPASE_GDXG_HIS"/>
    <property type="match status" value="1"/>
</dbReference>
<dbReference type="InterPro" id="IPR050300">
    <property type="entry name" value="GDXG_lipolytic_enzyme"/>
</dbReference>
<dbReference type="Gene3D" id="3.40.50.1820">
    <property type="entry name" value="alpha/beta hydrolase"/>
    <property type="match status" value="1"/>
</dbReference>
<evidence type="ECO:0000256" key="2">
    <source>
        <dbReference type="ARBA" id="ARBA00022801"/>
    </source>
</evidence>
<dbReference type="GO" id="GO:0016787">
    <property type="term" value="F:hydrolase activity"/>
    <property type="evidence" value="ECO:0007669"/>
    <property type="project" value="UniProtKB-KW"/>
</dbReference>
<comment type="similarity">
    <text evidence="1">Belongs to the 'GDXG' lipolytic enzyme family.</text>
</comment>
<proteinExistence type="inferred from homology"/>
<dbReference type="PANTHER" id="PTHR48081:SF8">
    <property type="entry name" value="ALPHA_BETA HYDROLASE FOLD-3 DOMAIN-CONTAINING PROTEIN-RELATED"/>
    <property type="match status" value="1"/>
</dbReference>
<evidence type="ECO:0000313" key="4">
    <source>
        <dbReference type="EMBL" id="CAA9258818.1"/>
    </source>
</evidence>
<dbReference type="InterPro" id="IPR029058">
    <property type="entry name" value="AB_hydrolase_fold"/>
</dbReference>
<keyword evidence="2" id="KW-0378">Hydrolase</keyword>
<feature type="domain" description="Alpha/beta hydrolase fold-3" evidence="3">
    <location>
        <begin position="82"/>
        <end position="288"/>
    </location>
</feature>
<evidence type="ECO:0000259" key="3">
    <source>
        <dbReference type="Pfam" id="PF07859"/>
    </source>
</evidence>
<dbReference type="AlphaFoldDB" id="A0A6J4ISF9"/>
<protein>
    <recommendedName>
        <fullName evidence="3">Alpha/beta hydrolase fold-3 domain-containing protein</fullName>
    </recommendedName>
</protein>
<dbReference type="InterPro" id="IPR013094">
    <property type="entry name" value="AB_hydrolase_3"/>
</dbReference>
<dbReference type="PANTHER" id="PTHR48081">
    <property type="entry name" value="AB HYDROLASE SUPERFAMILY PROTEIN C4A8.06C"/>
    <property type="match status" value="1"/>
</dbReference>